<dbReference type="InterPro" id="IPR002677">
    <property type="entry name" value="Ribosomal_bL32"/>
</dbReference>
<gene>
    <name evidence="5" type="primary">rpmF</name>
    <name evidence="6" type="ORF">ENV67_01905</name>
</gene>
<evidence type="ECO:0000256" key="1">
    <source>
        <dbReference type="ARBA" id="ARBA00008560"/>
    </source>
</evidence>
<dbReference type="EMBL" id="DTHG01000024">
    <property type="protein sequence ID" value="HGW91279.1"/>
    <property type="molecule type" value="Genomic_DNA"/>
</dbReference>
<dbReference type="GO" id="GO:0006412">
    <property type="term" value="P:translation"/>
    <property type="evidence" value="ECO:0007669"/>
    <property type="project" value="UniProtKB-UniRule"/>
</dbReference>
<evidence type="ECO:0000256" key="2">
    <source>
        <dbReference type="ARBA" id="ARBA00022980"/>
    </source>
</evidence>
<dbReference type="SUPFAM" id="SSF57829">
    <property type="entry name" value="Zn-binding ribosomal proteins"/>
    <property type="match status" value="1"/>
</dbReference>
<name>A0A7C4U7C9_UNCW3</name>
<dbReference type="Pfam" id="PF01783">
    <property type="entry name" value="Ribosomal_L32p"/>
    <property type="match status" value="1"/>
</dbReference>
<protein>
    <recommendedName>
        <fullName evidence="4 5">Large ribosomal subunit protein bL32</fullName>
    </recommendedName>
</protein>
<dbReference type="PANTHER" id="PTHR35534">
    <property type="entry name" value="50S RIBOSOMAL PROTEIN L32"/>
    <property type="match status" value="1"/>
</dbReference>
<dbReference type="AlphaFoldDB" id="A0A7C4U7C9"/>
<reference evidence="6" key="1">
    <citation type="journal article" date="2020" name="mSystems">
        <title>Genome- and Community-Level Interaction Insights into Carbon Utilization and Element Cycling Functions of Hydrothermarchaeota in Hydrothermal Sediment.</title>
        <authorList>
            <person name="Zhou Z."/>
            <person name="Liu Y."/>
            <person name="Xu W."/>
            <person name="Pan J."/>
            <person name="Luo Z.H."/>
            <person name="Li M."/>
        </authorList>
    </citation>
    <scope>NUCLEOTIDE SEQUENCE [LARGE SCALE GENOMIC DNA]</scope>
    <source>
        <strain evidence="6">SpSt-780</strain>
    </source>
</reference>
<comment type="caution">
    <text evidence="6">The sequence shown here is derived from an EMBL/GenBank/DDBJ whole genome shotgun (WGS) entry which is preliminary data.</text>
</comment>
<evidence type="ECO:0000256" key="4">
    <source>
        <dbReference type="ARBA" id="ARBA00035178"/>
    </source>
</evidence>
<sequence>MGVPKKRVSRTRAKKRRTHYTLKAPTLVECPKCHELMQPHRVCPHCGYYNGKLVVKEVKEI</sequence>
<keyword evidence="2 5" id="KW-0689">Ribosomal protein</keyword>
<dbReference type="InterPro" id="IPR044957">
    <property type="entry name" value="Ribosomal_bL32_bact"/>
</dbReference>
<proteinExistence type="inferred from homology"/>
<dbReference type="InterPro" id="IPR011332">
    <property type="entry name" value="Ribosomal_zn-bd"/>
</dbReference>
<organism evidence="6">
    <name type="scientific">candidate division WOR-3 bacterium</name>
    <dbReference type="NCBI Taxonomy" id="2052148"/>
    <lineage>
        <taxon>Bacteria</taxon>
        <taxon>Bacteria division WOR-3</taxon>
    </lineage>
</organism>
<dbReference type="NCBIfam" id="TIGR01031">
    <property type="entry name" value="rpmF_bact"/>
    <property type="match status" value="1"/>
</dbReference>
<evidence type="ECO:0000256" key="5">
    <source>
        <dbReference type="HAMAP-Rule" id="MF_00340"/>
    </source>
</evidence>
<evidence type="ECO:0000256" key="3">
    <source>
        <dbReference type="ARBA" id="ARBA00023274"/>
    </source>
</evidence>
<comment type="similarity">
    <text evidence="1 5">Belongs to the bacterial ribosomal protein bL32 family.</text>
</comment>
<dbReference type="PANTHER" id="PTHR35534:SF1">
    <property type="entry name" value="LARGE RIBOSOMAL SUBUNIT PROTEIN BL32"/>
    <property type="match status" value="1"/>
</dbReference>
<dbReference type="HAMAP" id="MF_00340">
    <property type="entry name" value="Ribosomal_bL32"/>
    <property type="match status" value="1"/>
</dbReference>
<dbReference type="GO" id="GO:0015934">
    <property type="term" value="C:large ribosomal subunit"/>
    <property type="evidence" value="ECO:0007669"/>
    <property type="project" value="InterPro"/>
</dbReference>
<accession>A0A7C4U7C9</accession>
<keyword evidence="3 5" id="KW-0687">Ribonucleoprotein</keyword>
<dbReference type="GO" id="GO:0003735">
    <property type="term" value="F:structural constituent of ribosome"/>
    <property type="evidence" value="ECO:0007669"/>
    <property type="project" value="InterPro"/>
</dbReference>
<evidence type="ECO:0000313" key="6">
    <source>
        <dbReference type="EMBL" id="HGW91279.1"/>
    </source>
</evidence>